<organism evidence="3 4">
    <name type="scientific">Neocallimastix californiae</name>
    <dbReference type="NCBI Taxonomy" id="1754190"/>
    <lineage>
        <taxon>Eukaryota</taxon>
        <taxon>Fungi</taxon>
        <taxon>Fungi incertae sedis</taxon>
        <taxon>Chytridiomycota</taxon>
        <taxon>Chytridiomycota incertae sedis</taxon>
        <taxon>Neocallimastigomycetes</taxon>
        <taxon>Neocallimastigales</taxon>
        <taxon>Neocallimastigaceae</taxon>
        <taxon>Neocallimastix</taxon>
    </lineage>
</organism>
<reference evidence="3 4" key="1">
    <citation type="submission" date="2016-08" db="EMBL/GenBank/DDBJ databases">
        <title>A Parts List for Fungal Cellulosomes Revealed by Comparative Genomics.</title>
        <authorList>
            <consortium name="DOE Joint Genome Institute"/>
            <person name="Haitjema C.H."/>
            <person name="Gilmore S.P."/>
            <person name="Henske J.K."/>
            <person name="Solomon K.V."/>
            <person name="De Groot R."/>
            <person name="Kuo A."/>
            <person name="Mondo S.J."/>
            <person name="Salamov A.A."/>
            <person name="Labutti K."/>
            <person name="Zhao Z."/>
            <person name="Chiniquy J."/>
            <person name="Barry K."/>
            <person name="Brewer H.M."/>
            <person name="Purvine S.O."/>
            <person name="Wright A.T."/>
            <person name="Boxma B."/>
            <person name="Van Alen T."/>
            <person name="Hackstein J.H."/>
            <person name="Baker S.E."/>
            <person name="Grigoriev I.V."/>
            <person name="O'Malley M.A."/>
        </authorList>
    </citation>
    <scope>NUCLEOTIDE SEQUENCE [LARGE SCALE GENOMIC DNA]</scope>
    <source>
        <strain evidence="3 4">G1</strain>
    </source>
</reference>
<evidence type="ECO:0000313" key="4">
    <source>
        <dbReference type="Proteomes" id="UP000193920"/>
    </source>
</evidence>
<protein>
    <submittedName>
        <fullName evidence="3">Uncharacterized protein</fullName>
    </submittedName>
</protein>
<feature type="region of interest" description="Disordered" evidence="2">
    <location>
        <begin position="209"/>
        <end position="279"/>
    </location>
</feature>
<keyword evidence="1" id="KW-0175">Coiled coil</keyword>
<dbReference type="OrthoDB" id="2146388at2759"/>
<evidence type="ECO:0000256" key="2">
    <source>
        <dbReference type="SAM" id="MobiDB-lite"/>
    </source>
</evidence>
<dbReference type="AlphaFoldDB" id="A0A1Y2A2Y4"/>
<accession>A0A1Y2A2Y4</accession>
<dbReference type="EMBL" id="MCOG01000331">
    <property type="protein sequence ID" value="ORY16667.1"/>
    <property type="molecule type" value="Genomic_DNA"/>
</dbReference>
<feature type="compositionally biased region" description="Low complexity" evidence="2">
    <location>
        <begin position="258"/>
        <end position="268"/>
    </location>
</feature>
<name>A0A1Y2A2Y4_9FUNG</name>
<feature type="compositionally biased region" description="Basic and acidic residues" evidence="2">
    <location>
        <begin position="269"/>
        <end position="279"/>
    </location>
</feature>
<evidence type="ECO:0000256" key="1">
    <source>
        <dbReference type="SAM" id="Coils"/>
    </source>
</evidence>
<dbReference type="STRING" id="1754190.A0A1Y2A2Y4"/>
<sequence length="674" mass="75807">MDSDSSNNKIYFDNIEEYARYIGPNWFGVSYCGNNTIVNNVGEYFKVLENKNYDEQKNLNERDEEKNENENKNKDEEEIRYSGFKCLTFNECRENIKKVYDGFIKEGLKSILLVSKNPAYNPYHPALEDKSLFDALKKDNKSDFIDCKSVKNKEIAFTCTVSYTDEIQRTMTITNENCNSYHISNGILHGEGDTSTKEISNQIEIARTLSMSNSTNGKSKAMTHNNETTHSDTTENSYSHMINEDHSHAVTKSKDSSSESNWSNSEESTTSKEYSRMRREDFENTRATKYFKDAKVDTKSDLLNAFNYIEGIEVYKYIKDKVDKGINEGVDWAVADVIDDSIDGKLVDELLHARFDNEGVHSGPSSYNKRSTNNENIKHNYTKRDFTGIVEGIVGAANFLATGAGIYLQDHANIVQKKMLEAQIQQSADELNTQIAQAIAGTYTSGSSNIRGSTKGGAKTESEGWSDCITDSSGINKGWTNSTGYSDSYTTCHSETSTKENSVGDTTSIMLTSNFNKDSGWVNEESTSDTNTHGYTYGRSKQVNTNDQITYDQALDQSAQISFTISNTTSTSKVKTTIINVTPKEDGIQKIKALPLFKTEVTVWATGYVTESGKVKIKYNKSLIPISFKGFTHSLEFYSSYPRYDDGLVNPEFSRFVFYREDGKAINILKSGKY</sequence>
<evidence type="ECO:0000313" key="3">
    <source>
        <dbReference type="EMBL" id="ORY16667.1"/>
    </source>
</evidence>
<dbReference type="Proteomes" id="UP000193920">
    <property type="component" value="Unassembled WGS sequence"/>
</dbReference>
<proteinExistence type="predicted"/>
<keyword evidence="4" id="KW-1185">Reference proteome</keyword>
<feature type="compositionally biased region" description="Polar residues" evidence="2">
    <location>
        <begin position="209"/>
        <end position="226"/>
    </location>
</feature>
<feature type="coiled-coil region" evidence="1">
    <location>
        <begin position="53"/>
        <end position="80"/>
    </location>
</feature>
<feature type="compositionally biased region" description="Basic and acidic residues" evidence="2">
    <location>
        <begin position="242"/>
        <end position="257"/>
    </location>
</feature>
<gene>
    <name evidence="3" type="ORF">LY90DRAFT_635637</name>
</gene>
<comment type="caution">
    <text evidence="3">The sequence shown here is derived from an EMBL/GenBank/DDBJ whole genome shotgun (WGS) entry which is preliminary data.</text>
</comment>